<organism evidence="1 2">
    <name type="scientific">Apiospora phragmitis</name>
    <dbReference type="NCBI Taxonomy" id="2905665"/>
    <lineage>
        <taxon>Eukaryota</taxon>
        <taxon>Fungi</taxon>
        <taxon>Dikarya</taxon>
        <taxon>Ascomycota</taxon>
        <taxon>Pezizomycotina</taxon>
        <taxon>Sordariomycetes</taxon>
        <taxon>Xylariomycetidae</taxon>
        <taxon>Amphisphaeriales</taxon>
        <taxon>Apiosporaceae</taxon>
        <taxon>Apiospora</taxon>
    </lineage>
</organism>
<name>A0ABR1VQH7_9PEZI</name>
<dbReference type="PANTHER" id="PTHR33112">
    <property type="entry name" value="DOMAIN PROTEIN, PUTATIVE-RELATED"/>
    <property type="match status" value="1"/>
</dbReference>
<sequence>MSLWEDNVSNSLINRRAWVLQERLLSPRVIHFGSQQLFWECCTKDAAEIYPDGVPLEIYDSEGRIKNLAPNCLVGVATIPGNIAAYKCWTRIVEAYTNCSLTFPSDKLVALSGTAKAVSSILDDKYVASMWRHYLEQELLWFVQSKFGPDVPKAPENPYRAPTLVMGGGGQICASWDCSTDQRIALVTSVEDF</sequence>
<proteinExistence type="predicted"/>
<accession>A0ABR1VQH7</accession>
<dbReference type="GeneID" id="92088834"/>
<reference evidence="1 2" key="1">
    <citation type="submission" date="2023-01" db="EMBL/GenBank/DDBJ databases">
        <title>Analysis of 21 Apiospora genomes using comparative genomics revels a genus with tremendous synthesis potential of carbohydrate active enzymes and secondary metabolites.</title>
        <authorList>
            <person name="Sorensen T."/>
        </authorList>
    </citation>
    <scope>NUCLEOTIDE SEQUENCE [LARGE SCALE GENOMIC DNA]</scope>
    <source>
        <strain evidence="1 2">CBS 135458</strain>
    </source>
</reference>
<dbReference type="EMBL" id="JAQQWL010000005">
    <property type="protein sequence ID" value="KAK8073463.1"/>
    <property type="molecule type" value="Genomic_DNA"/>
</dbReference>
<evidence type="ECO:0008006" key="3">
    <source>
        <dbReference type="Google" id="ProtNLM"/>
    </source>
</evidence>
<dbReference type="Proteomes" id="UP001480595">
    <property type="component" value="Unassembled WGS sequence"/>
</dbReference>
<evidence type="ECO:0000313" key="2">
    <source>
        <dbReference type="Proteomes" id="UP001480595"/>
    </source>
</evidence>
<keyword evidence="2" id="KW-1185">Reference proteome</keyword>
<comment type="caution">
    <text evidence="1">The sequence shown here is derived from an EMBL/GenBank/DDBJ whole genome shotgun (WGS) entry which is preliminary data.</text>
</comment>
<protein>
    <recommendedName>
        <fullName evidence="3">Heterokaryon incompatibility domain-containing protein</fullName>
    </recommendedName>
</protein>
<evidence type="ECO:0000313" key="1">
    <source>
        <dbReference type="EMBL" id="KAK8073463.1"/>
    </source>
</evidence>
<gene>
    <name evidence="1" type="ORF">PG994_004362</name>
</gene>
<dbReference type="PANTHER" id="PTHR33112:SF10">
    <property type="entry name" value="TOL"/>
    <property type="match status" value="1"/>
</dbReference>
<dbReference type="RefSeq" id="XP_066717938.1">
    <property type="nucleotide sequence ID" value="XM_066855771.1"/>
</dbReference>